<reference evidence="1 2" key="1">
    <citation type="submission" date="2015-05" db="EMBL/GenBank/DDBJ databases">
        <title>Draft genome sequence of Lampropedia sp. CT6, isolated from the microbial mat of a hot water spring, located at Manikaran, India.</title>
        <authorList>
            <person name="Tripathi C."/>
            <person name="Rani P."/>
            <person name="Mahato N.K."/>
            <person name="Lal R."/>
        </authorList>
    </citation>
    <scope>NUCLEOTIDE SEQUENCE [LARGE SCALE GENOMIC DNA]</scope>
    <source>
        <strain evidence="1 2">CT6</strain>
    </source>
</reference>
<protein>
    <submittedName>
        <fullName evidence="1">Molybdopterin converting factor</fullName>
    </submittedName>
</protein>
<proteinExistence type="predicted"/>
<keyword evidence="2" id="KW-1185">Reference proteome</keyword>
<organism evidence="1 2">
    <name type="scientific">Lampropedia cohaerens</name>
    <dbReference type="NCBI Taxonomy" id="1610491"/>
    <lineage>
        <taxon>Bacteria</taxon>
        <taxon>Pseudomonadati</taxon>
        <taxon>Pseudomonadota</taxon>
        <taxon>Betaproteobacteria</taxon>
        <taxon>Burkholderiales</taxon>
        <taxon>Comamonadaceae</taxon>
        <taxon>Lampropedia</taxon>
    </lineage>
</organism>
<accession>A0A0U1PY80</accession>
<dbReference type="InterPro" id="IPR016155">
    <property type="entry name" value="Mopterin_synth/thiamin_S_b"/>
</dbReference>
<evidence type="ECO:0000313" key="2">
    <source>
        <dbReference type="Proteomes" id="UP000050580"/>
    </source>
</evidence>
<dbReference type="CDD" id="cd00754">
    <property type="entry name" value="Ubl_MoaD"/>
    <property type="match status" value="1"/>
</dbReference>
<dbReference type="SUPFAM" id="SSF54285">
    <property type="entry name" value="MoaD/ThiS"/>
    <property type="match status" value="1"/>
</dbReference>
<comment type="caution">
    <text evidence="1">The sequence shown here is derived from an EMBL/GenBank/DDBJ whole genome shotgun (WGS) entry which is preliminary data.</text>
</comment>
<dbReference type="InterPro" id="IPR003749">
    <property type="entry name" value="ThiS/MoaD-like"/>
</dbReference>
<dbReference type="InterPro" id="IPR012675">
    <property type="entry name" value="Beta-grasp_dom_sf"/>
</dbReference>
<dbReference type="Pfam" id="PF02597">
    <property type="entry name" value="ThiS"/>
    <property type="match status" value="1"/>
</dbReference>
<name>A0A0U1PY80_9BURK</name>
<sequence>MITITYFGMFKQLQPSGTETLAWTGGTTEDLLAQLRQRGPQWATALQPGRIFKLAINQQLLRSDAAAPIHDGDEVALLPPVTGG</sequence>
<dbReference type="Gene3D" id="3.10.20.30">
    <property type="match status" value="1"/>
</dbReference>
<dbReference type="OrthoDB" id="9801945at2"/>
<gene>
    <name evidence="1" type="ORF">AAV94_09965</name>
</gene>
<dbReference type="Proteomes" id="UP000050580">
    <property type="component" value="Unassembled WGS sequence"/>
</dbReference>
<dbReference type="RefSeq" id="WP_046742177.1">
    <property type="nucleotide sequence ID" value="NZ_LBNQ01000032.1"/>
</dbReference>
<evidence type="ECO:0000313" key="1">
    <source>
        <dbReference type="EMBL" id="KKW67483.1"/>
    </source>
</evidence>
<dbReference type="EMBL" id="LBNQ01000032">
    <property type="protein sequence ID" value="KKW67483.1"/>
    <property type="molecule type" value="Genomic_DNA"/>
</dbReference>
<dbReference type="STRING" id="1610491.AAV94_09965"/>
<dbReference type="AlphaFoldDB" id="A0A0U1PY80"/>